<dbReference type="InterPro" id="IPR050595">
    <property type="entry name" value="Bact_response_regulator"/>
</dbReference>
<accession>A0ABQ6H8Y7</accession>
<dbReference type="InterPro" id="IPR011006">
    <property type="entry name" value="CheY-like_superfamily"/>
</dbReference>
<dbReference type="Pfam" id="PF00072">
    <property type="entry name" value="Response_reg"/>
    <property type="match status" value="1"/>
</dbReference>
<evidence type="ECO:0000313" key="5">
    <source>
        <dbReference type="Proteomes" id="UP001157133"/>
    </source>
</evidence>
<evidence type="ECO:0000256" key="2">
    <source>
        <dbReference type="PROSITE-ProRule" id="PRU00169"/>
    </source>
</evidence>
<name>A0ABQ6H8Y7_9GAMM</name>
<organism evidence="4 5">
    <name type="scientific">Thalassotalea eurytherma</name>
    <dbReference type="NCBI Taxonomy" id="1144278"/>
    <lineage>
        <taxon>Bacteria</taxon>
        <taxon>Pseudomonadati</taxon>
        <taxon>Pseudomonadota</taxon>
        <taxon>Gammaproteobacteria</taxon>
        <taxon>Alteromonadales</taxon>
        <taxon>Colwelliaceae</taxon>
        <taxon>Thalassotalea</taxon>
    </lineage>
</organism>
<dbReference type="SMART" id="SM00448">
    <property type="entry name" value="REC"/>
    <property type="match status" value="1"/>
</dbReference>
<dbReference type="PANTHER" id="PTHR44591">
    <property type="entry name" value="STRESS RESPONSE REGULATOR PROTEIN 1"/>
    <property type="match status" value="1"/>
</dbReference>
<keyword evidence="5" id="KW-1185">Reference proteome</keyword>
<evidence type="ECO:0000313" key="4">
    <source>
        <dbReference type="EMBL" id="GLX83237.1"/>
    </source>
</evidence>
<evidence type="ECO:0000256" key="1">
    <source>
        <dbReference type="ARBA" id="ARBA00022553"/>
    </source>
</evidence>
<dbReference type="PROSITE" id="PS50110">
    <property type="entry name" value="RESPONSE_REGULATORY"/>
    <property type="match status" value="1"/>
</dbReference>
<keyword evidence="1 2" id="KW-0597">Phosphoprotein</keyword>
<feature type="modified residue" description="4-aspartylphosphate" evidence="2">
    <location>
        <position position="52"/>
    </location>
</feature>
<protein>
    <recommendedName>
        <fullName evidence="3">Response regulatory domain-containing protein</fullName>
    </recommendedName>
</protein>
<feature type="domain" description="Response regulatory" evidence="3">
    <location>
        <begin position="3"/>
        <end position="118"/>
    </location>
</feature>
<gene>
    <name evidence="4" type="ORF">theurythT_26890</name>
</gene>
<dbReference type="Gene3D" id="3.40.50.2300">
    <property type="match status" value="1"/>
</dbReference>
<dbReference type="SUPFAM" id="SSF52172">
    <property type="entry name" value="CheY-like"/>
    <property type="match status" value="1"/>
</dbReference>
<dbReference type="EMBL" id="BSSU01000013">
    <property type="protein sequence ID" value="GLX83237.1"/>
    <property type="molecule type" value="Genomic_DNA"/>
</dbReference>
<comment type="caution">
    <text evidence="4">The sequence shown here is derived from an EMBL/GenBank/DDBJ whole genome shotgun (WGS) entry which is preliminary data.</text>
</comment>
<dbReference type="InterPro" id="IPR001789">
    <property type="entry name" value="Sig_transdc_resp-reg_receiver"/>
</dbReference>
<dbReference type="PANTHER" id="PTHR44591:SF3">
    <property type="entry name" value="RESPONSE REGULATORY DOMAIN-CONTAINING PROTEIN"/>
    <property type="match status" value="1"/>
</dbReference>
<reference evidence="4 5" key="1">
    <citation type="submission" date="2023-03" db="EMBL/GenBank/DDBJ databases">
        <title>Draft genome sequence of Thalassotalea eurytherma JCM 18482T.</title>
        <authorList>
            <person name="Sawabe T."/>
        </authorList>
    </citation>
    <scope>NUCLEOTIDE SEQUENCE [LARGE SCALE GENOMIC DNA]</scope>
    <source>
        <strain evidence="4 5">JCM 18482</strain>
    </source>
</reference>
<proteinExistence type="predicted"/>
<sequence>MLKVLVIDDKKLIIDMIERALGAHQIQILAANNGLAGLELLNQQDVDLIICDHLMPIMNGLKFVENYYAGVESPKPVIFMTTQDIKSVSQLHELKQVDDILAKPLDLDSLESRVKNILSLNSTVKVL</sequence>
<dbReference type="RefSeq" id="WP_284208642.1">
    <property type="nucleotide sequence ID" value="NZ_BSSU01000013.1"/>
</dbReference>
<evidence type="ECO:0000259" key="3">
    <source>
        <dbReference type="PROSITE" id="PS50110"/>
    </source>
</evidence>
<dbReference type="Proteomes" id="UP001157133">
    <property type="component" value="Unassembled WGS sequence"/>
</dbReference>